<dbReference type="AlphaFoldDB" id="A0A0B6ZS21"/>
<proteinExistence type="predicted"/>
<feature type="non-terminal residue" evidence="1">
    <location>
        <position position="71"/>
    </location>
</feature>
<organism evidence="1">
    <name type="scientific">Arion vulgaris</name>
    <dbReference type="NCBI Taxonomy" id="1028688"/>
    <lineage>
        <taxon>Eukaryota</taxon>
        <taxon>Metazoa</taxon>
        <taxon>Spiralia</taxon>
        <taxon>Lophotrochozoa</taxon>
        <taxon>Mollusca</taxon>
        <taxon>Gastropoda</taxon>
        <taxon>Heterobranchia</taxon>
        <taxon>Euthyneura</taxon>
        <taxon>Panpulmonata</taxon>
        <taxon>Eupulmonata</taxon>
        <taxon>Stylommatophora</taxon>
        <taxon>Helicina</taxon>
        <taxon>Arionoidea</taxon>
        <taxon>Arionidae</taxon>
        <taxon>Arion</taxon>
    </lineage>
</organism>
<name>A0A0B6ZS21_9EUPU</name>
<protein>
    <submittedName>
        <fullName evidence="1">Uncharacterized protein</fullName>
    </submittedName>
</protein>
<dbReference type="EMBL" id="HACG01023761">
    <property type="protein sequence ID" value="CEK70626.1"/>
    <property type="molecule type" value="Transcribed_RNA"/>
</dbReference>
<reference evidence="1" key="1">
    <citation type="submission" date="2014-12" db="EMBL/GenBank/DDBJ databases">
        <title>Insight into the proteome of Arion vulgaris.</title>
        <authorList>
            <person name="Aradska J."/>
            <person name="Bulat T."/>
            <person name="Smidak R."/>
            <person name="Sarate P."/>
            <person name="Gangsoo J."/>
            <person name="Sialana F."/>
            <person name="Bilban M."/>
            <person name="Lubec G."/>
        </authorList>
    </citation>
    <scope>NUCLEOTIDE SEQUENCE</scope>
    <source>
        <tissue evidence="1">Skin</tissue>
    </source>
</reference>
<gene>
    <name evidence="1" type="primary">ORF74985</name>
</gene>
<evidence type="ECO:0000313" key="1">
    <source>
        <dbReference type="EMBL" id="CEK70626.1"/>
    </source>
</evidence>
<sequence length="71" mass="8245">MLNIVTLIIRRLYLQTTILADNHTYQRKITIPISDRLYLQTTILINSRHSYLVIIDIIITKQKTGHAKDGP</sequence>
<accession>A0A0B6ZS21</accession>